<evidence type="ECO:0000313" key="2">
    <source>
        <dbReference type="Proteomes" id="UP000183832"/>
    </source>
</evidence>
<evidence type="ECO:0000313" key="1">
    <source>
        <dbReference type="EMBL" id="CRL05468.1"/>
    </source>
</evidence>
<name>A0A1J1J115_9DIPT</name>
<organism evidence="1 2">
    <name type="scientific">Clunio marinus</name>
    <dbReference type="NCBI Taxonomy" id="568069"/>
    <lineage>
        <taxon>Eukaryota</taxon>
        <taxon>Metazoa</taxon>
        <taxon>Ecdysozoa</taxon>
        <taxon>Arthropoda</taxon>
        <taxon>Hexapoda</taxon>
        <taxon>Insecta</taxon>
        <taxon>Pterygota</taxon>
        <taxon>Neoptera</taxon>
        <taxon>Endopterygota</taxon>
        <taxon>Diptera</taxon>
        <taxon>Nematocera</taxon>
        <taxon>Chironomoidea</taxon>
        <taxon>Chironomidae</taxon>
        <taxon>Clunio</taxon>
    </lineage>
</organism>
<dbReference type="Proteomes" id="UP000183832">
    <property type="component" value="Unassembled WGS sequence"/>
</dbReference>
<gene>
    <name evidence="1" type="ORF">CLUMA_CG018403</name>
</gene>
<protein>
    <submittedName>
        <fullName evidence="1">CLUMA_CG018403, isoform A</fullName>
    </submittedName>
</protein>
<proteinExistence type="predicted"/>
<accession>A0A1J1J115</accession>
<dbReference type="EMBL" id="CVRI01000064">
    <property type="protein sequence ID" value="CRL05468.1"/>
    <property type="molecule type" value="Genomic_DNA"/>
</dbReference>
<keyword evidence="2" id="KW-1185">Reference proteome</keyword>
<reference evidence="1 2" key="1">
    <citation type="submission" date="2015-04" db="EMBL/GenBank/DDBJ databases">
        <authorList>
            <person name="Syromyatnikov M.Y."/>
            <person name="Popov V.N."/>
        </authorList>
    </citation>
    <scope>NUCLEOTIDE SEQUENCE [LARGE SCALE GENOMIC DNA]</scope>
</reference>
<dbReference type="AlphaFoldDB" id="A0A1J1J115"/>
<sequence length="76" mass="9087">MYRLRPKPLKVMKFPSITSICLHIHNVDVITKLDSLFFYFMLGNEKKQKLYSQKSYKIVKSWEALRRRVIKAPQGE</sequence>